<keyword evidence="2" id="KW-1133">Transmembrane helix</keyword>
<name>A0A6V7NX15_ANACO</name>
<feature type="region of interest" description="Disordered" evidence="1">
    <location>
        <begin position="44"/>
        <end position="63"/>
    </location>
</feature>
<dbReference type="PANTHER" id="PTHR47718">
    <property type="entry name" value="OS01G0519700 PROTEIN"/>
    <property type="match status" value="1"/>
</dbReference>
<dbReference type="Pfam" id="PF03101">
    <property type="entry name" value="FAR1"/>
    <property type="match status" value="1"/>
</dbReference>
<dbReference type="EMBL" id="LR862142">
    <property type="protein sequence ID" value="CAD1823018.1"/>
    <property type="molecule type" value="Genomic_DNA"/>
</dbReference>
<accession>A0A6V7NX15</accession>
<feature type="region of interest" description="Disordered" evidence="1">
    <location>
        <begin position="131"/>
        <end position="161"/>
    </location>
</feature>
<dbReference type="InterPro" id="IPR004330">
    <property type="entry name" value="FAR1_DNA_bnd_dom"/>
</dbReference>
<feature type="transmembrane region" description="Helical" evidence="2">
    <location>
        <begin position="413"/>
        <end position="436"/>
    </location>
</feature>
<keyword evidence="2" id="KW-0812">Transmembrane</keyword>
<keyword evidence="2" id="KW-0472">Membrane</keyword>
<gene>
    <name evidence="4" type="ORF">CB5_LOCUS6229</name>
</gene>
<protein>
    <recommendedName>
        <fullName evidence="3">FAR1 domain-containing protein</fullName>
    </recommendedName>
</protein>
<evidence type="ECO:0000313" key="4">
    <source>
        <dbReference type="EMBL" id="CAD1823018.1"/>
    </source>
</evidence>
<feature type="transmembrane region" description="Helical" evidence="2">
    <location>
        <begin position="388"/>
        <end position="407"/>
    </location>
</feature>
<evidence type="ECO:0000259" key="3">
    <source>
        <dbReference type="Pfam" id="PF03101"/>
    </source>
</evidence>
<feature type="domain" description="FAR1" evidence="3">
    <location>
        <begin position="95"/>
        <end position="194"/>
    </location>
</feature>
<evidence type="ECO:0000256" key="1">
    <source>
        <dbReference type="SAM" id="MobiDB-lite"/>
    </source>
</evidence>
<sequence length="492" mass="55991">MDITNCNNPIGEENGRSIVASSSFEIDESTIGSSSLMILNSCEASGKNSENEPRDQLDQDQLDQESWNQQINQMEKGADEPYVGQIFSSVDEAKRFYNVYAFKTGFSIRKATHYKAKKFDGLVTSTTYTCSKEGHANPPNQKKEVEEASETNRTPKKEFPNRRTGCKALMRLRMIEHEKWIVTTFHKEHNHELIVSPSKTHFFRSHRSITNEQKEVINMLSEQNISTSQIMSFMTAREGGMQNIHFTRKDLSNTIVEKNRSLNGIDVASVLNYFRELQVSDPSFFYAIDVDEEHTTRNLFWVDGRSRMAYQYFSDVVTFDTTYMTNKYTANVDLEGQVGQVVKDPPQSQCKGKRRPERIKPHAEKVKKSRTCAKCKRKGHNIRTCKENWVNVAIVVTFETIVVANIATELEFWVNVAIVVAFETIVVLNVAIVVTFETIAVVNVAAELENWVHVAIVVTNTTYLAHDSTCVLLKGRQIGKKISTGHIFLIEK</sequence>
<proteinExistence type="predicted"/>
<reference evidence="4" key="1">
    <citation type="submission" date="2020-07" db="EMBL/GenBank/DDBJ databases">
        <authorList>
            <person name="Lin J."/>
        </authorList>
    </citation>
    <scope>NUCLEOTIDE SEQUENCE</scope>
</reference>
<evidence type="ECO:0000256" key="2">
    <source>
        <dbReference type="SAM" id="Phobius"/>
    </source>
</evidence>
<organism evidence="4">
    <name type="scientific">Ananas comosus var. bracteatus</name>
    <name type="common">red pineapple</name>
    <dbReference type="NCBI Taxonomy" id="296719"/>
    <lineage>
        <taxon>Eukaryota</taxon>
        <taxon>Viridiplantae</taxon>
        <taxon>Streptophyta</taxon>
        <taxon>Embryophyta</taxon>
        <taxon>Tracheophyta</taxon>
        <taxon>Spermatophyta</taxon>
        <taxon>Magnoliopsida</taxon>
        <taxon>Liliopsida</taxon>
        <taxon>Poales</taxon>
        <taxon>Bromeliaceae</taxon>
        <taxon>Bromelioideae</taxon>
        <taxon>Ananas</taxon>
    </lineage>
</organism>
<dbReference type="AlphaFoldDB" id="A0A6V7NX15"/>